<dbReference type="SMART" id="SM00184">
    <property type="entry name" value="RING"/>
    <property type="match status" value="1"/>
</dbReference>
<organism evidence="3 4">
    <name type="scientific">Raphanus sativus</name>
    <name type="common">Radish</name>
    <name type="synonym">Raphanus raphanistrum var. sativus</name>
    <dbReference type="NCBI Taxonomy" id="3726"/>
    <lineage>
        <taxon>Eukaryota</taxon>
        <taxon>Viridiplantae</taxon>
        <taxon>Streptophyta</taxon>
        <taxon>Embryophyta</taxon>
        <taxon>Tracheophyta</taxon>
        <taxon>Spermatophyta</taxon>
        <taxon>Magnoliopsida</taxon>
        <taxon>eudicotyledons</taxon>
        <taxon>Gunneridae</taxon>
        <taxon>Pentapetalae</taxon>
        <taxon>rosids</taxon>
        <taxon>malvids</taxon>
        <taxon>Brassicales</taxon>
        <taxon>Brassicaceae</taxon>
        <taxon>Brassiceae</taxon>
        <taxon>Raphanus</taxon>
    </lineage>
</organism>
<dbReference type="RefSeq" id="XP_056849677.1">
    <property type="nucleotide sequence ID" value="XM_056993697.1"/>
</dbReference>
<keyword evidence="3" id="KW-1185">Reference proteome</keyword>
<dbReference type="InterPro" id="IPR013083">
    <property type="entry name" value="Znf_RING/FYVE/PHD"/>
</dbReference>
<protein>
    <submittedName>
        <fullName evidence="4">Uncharacterized protein LOC130499543</fullName>
    </submittedName>
</protein>
<dbReference type="InterPro" id="IPR001841">
    <property type="entry name" value="Znf_RING"/>
</dbReference>
<proteinExistence type="predicted"/>
<keyword evidence="1" id="KW-0862">Zinc</keyword>
<evidence type="ECO:0000259" key="2">
    <source>
        <dbReference type="PROSITE" id="PS50089"/>
    </source>
</evidence>
<evidence type="ECO:0000256" key="1">
    <source>
        <dbReference type="PROSITE-ProRule" id="PRU00175"/>
    </source>
</evidence>
<dbReference type="InterPro" id="IPR025558">
    <property type="entry name" value="DUF4283"/>
</dbReference>
<dbReference type="OrthoDB" id="1071479at2759"/>
<evidence type="ECO:0000313" key="3">
    <source>
        <dbReference type="Proteomes" id="UP000504610"/>
    </source>
</evidence>
<dbReference type="SUPFAM" id="SSF57850">
    <property type="entry name" value="RING/U-box"/>
    <property type="match status" value="1"/>
</dbReference>
<dbReference type="PANTHER" id="PTHR31286">
    <property type="entry name" value="GLYCINE-RICH CELL WALL STRUCTURAL PROTEIN 1.8-LIKE"/>
    <property type="match status" value="1"/>
</dbReference>
<name>A0A9W3CDU5_RAPSA</name>
<dbReference type="GeneID" id="130499543"/>
<dbReference type="AlphaFoldDB" id="A0A9W3CDU5"/>
<dbReference type="PANTHER" id="PTHR31286:SF167">
    <property type="entry name" value="OS09G0268800 PROTEIN"/>
    <property type="match status" value="1"/>
</dbReference>
<keyword evidence="1" id="KW-0479">Metal-binding</keyword>
<dbReference type="Gene3D" id="3.30.40.10">
    <property type="entry name" value="Zinc/RING finger domain, C3HC4 (zinc finger)"/>
    <property type="match status" value="1"/>
</dbReference>
<reference evidence="3" key="1">
    <citation type="journal article" date="2019" name="Database">
        <title>The radish genome database (RadishGD): an integrated information resource for radish genomics.</title>
        <authorList>
            <person name="Yu H.J."/>
            <person name="Baek S."/>
            <person name="Lee Y.J."/>
            <person name="Cho A."/>
            <person name="Mun J.H."/>
        </authorList>
    </citation>
    <scope>NUCLEOTIDE SEQUENCE [LARGE SCALE GENOMIC DNA]</scope>
    <source>
        <strain evidence="3">cv. WK10039</strain>
    </source>
</reference>
<dbReference type="GO" id="GO:0008270">
    <property type="term" value="F:zinc ion binding"/>
    <property type="evidence" value="ECO:0007669"/>
    <property type="project" value="UniProtKB-KW"/>
</dbReference>
<accession>A0A9W3CDU5</accession>
<dbReference type="KEGG" id="rsz:130499543"/>
<keyword evidence="1" id="KW-0863">Zinc-finger</keyword>
<gene>
    <name evidence="4" type="primary">LOC130499543</name>
</gene>
<evidence type="ECO:0000313" key="4">
    <source>
        <dbReference type="RefSeq" id="XP_056849677.1"/>
    </source>
</evidence>
<sequence>MIHGMEADRLGLVAHPKRSLAGKFFTSLVPPSLDRTEISLRQQWRLSGSLKVLPLEKDNIILFEFEKKRDKKEVVKGGPWNVDGTILVLKECSQDISMVDMDFSVSCFNVKVIGLPRFNYTEDDVEKIVKNLSDKPWISYKYKEFTRCFCVKVEIDLKKPLPPGFYINGDGPRSPFVQFKYKNLGEFCEHCGMISHRICGEAAKMRPLTRKFKTRVYGPWLRYDHEVLACNGLPVKLHYSQPKPFVDMGLTYEDTVTYAQFMVVVQVDTLYKSEHEWGGKKLVRSLLVSGDNDCFRFSCFPTQVIKDVLAFEIDRISPLAKLKSEDKTSIVLGLVAGLMKQRKTWSKKRWIPYKVRVEKTVMVPPVDMEVMLEEAKDKKLHDTIFTNIVKMVGFPLGKSDDLLMKTIRDAIREVGQTQFPDSYVESWLRCVKRPGYYSILILKEDCHKRVKVLGPDMDLFDTCCICQDDFFLGDCATITSCSHVFHSSCIKGWINKSTKCPLCCVQLEVYTRMI</sequence>
<dbReference type="Pfam" id="PF13639">
    <property type="entry name" value="zf-RING_2"/>
    <property type="match status" value="1"/>
</dbReference>
<dbReference type="Pfam" id="PF14111">
    <property type="entry name" value="DUF4283"/>
    <property type="match status" value="1"/>
</dbReference>
<feature type="domain" description="RING-type" evidence="2">
    <location>
        <begin position="463"/>
        <end position="503"/>
    </location>
</feature>
<reference evidence="4" key="2">
    <citation type="submission" date="2025-08" db="UniProtKB">
        <authorList>
            <consortium name="RefSeq"/>
        </authorList>
    </citation>
    <scope>IDENTIFICATION</scope>
    <source>
        <tissue evidence="4">Leaf</tissue>
    </source>
</reference>
<dbReference type="InterPro" id="IPR040256">
    <property type="entry name" value="At4g02000-like"/>
</dbReference>
<dbReference type="PROSITE" id="PS50089">
    <property type="entry name" value="ZF_RING_2"/>
    <property type="match status" value="1"/>
</dbReference>
<dbReference type="Proteomes" id="UP000504610">
    <property type="component" value="Chromosome 9"/>
</dbReference>